<comment type="caution">
    <text evidence="1">The sequence shown here is derived from an EMBL/GenBank/DDBJ whole genome shotgun (WGS) entry which is preliminary data.</text>
</comment>
<reference evidence="1 2" key="1">
    <citation type="journal article" date="2018" name="Sci. Rep.">
        <title>Genomic signatures of local adaptation to the degree of environmental predictability in rotifers.</title>
        <authorList>
            <person name="Franch-Gras L."/>
            <person name="Hahn C."/>
            <person name="Garcia-Roger E.M."/>
            <person name="Carmona M.J."/>
            <person name="Serra M."/>
            <person name="Gomez A."/>
        </authorList>
    </citation>
    <scope>NUCLEOTIDE SEQUENCE [LARGE SCALE GENOMIC DNA]</scope>
    <source>
        <strain evidence="1">HYR1</strain>
    </source>
</reference>
<organism evidence="1 2">
    <name type="scientific">Brachionus plicatilis</name>
    <name type="common">Marine rotifer</name>
    <name type="synonym">Brachionus muelleri</name>
    <dbReference type="NCBI Taxonomy" id="10195"/>
    <lineage>
        <taxon>Eukaryota</taxon>
        <taxon>Metazoa</taxon>
        <taxon>Spiralia</taxon>
        <taxon>Gnathifera</taxon>
        <taxon>Rotifera</taxon>
        <taxon>Eurotatoria</taxon>
        <taxon>Monogononta</taxon>
        <taxon>Pseudotrocha</taxon>
        <taxon>Ploima</taxon>
        <taxon>Brachionidae</taxon>
        <taxon>Brachionus</taxon>
    </lineage>
</organism>
<evidence type="ECO:0000313" key="1">
    <source>
        <dbReference type="EMBL" id="RNA19488.1"/>
    </source>
</evidence>
<dbReference type="Proteomes" id="UP000276133">
    <property type="component" value="Unassembled WGS sequence"/>
</dbReference>
<proteinExistence type="predicted"/>
<protein>
    <submittedName>
        <fullName evidence="1">Uncharacterized protein</fullName>
    </submittedName>
</protein>
<keyword evidence="2" id="KW-1185">Reference proteome</keyword>
<name>A0A3M7R8C0_BRAPC</name>
<evidence type="ECO:0000313" key="2">
    <source>
        <dbReference type="Proteomes" id="UP000276133"/>
    </source>
</evidence>
<dbReference type="AlphaFoldDB" id="A0A3M7R8C0"/>
<gene>
    <name evidence="1" type="ORF">BpHYR1_016534</name>
</gene>
<dbReference type="EMBL" id="REGN01004039">
    <property type="protein sequence ID" value="RNA19488.1"/>
    <property type="molecule type" value="Genomic_DNA"/>
</dbReference>
<accession>A0A3M7R8C0</accession>
<sequence>MGQLFIGKTFDHFDNFEKMRGLINSFVIIRSMLKFATFKLSIYNNINLIFIDFSLINTLLSKIKYVL</sequence>